<dbReference type="EMBL" id="FQ790271">
    <property type="protein sequence ID" value="CCD44681.1"/>
    <property type="molecule type" value="Genomic_DNA"/>
</dbReference>
<proteinExistence type="predicted"/>
<dbReference type="HOGENOM" id="CLU_2775631_0_0_1"/>
<protein>
    <submittedName>
        <fullName evidence="1">Uncharacterized protein</fullName>
    </submittedName>
</protein>
<gene>
    <name evidence="1" type="ORF">BofuT4_uP055820.1</name>
</gene>
<reference evidence="2" key="1">
    <citation type="journal article" date="2011" name="PLoS Genet.">
        <title>Genomic analysis of the necrotrophic fungal pathogens Sclerotinia sclerotiorum and Botrytis cinerea.</title>
        <authorList>
            <person name="Amselem J."/>
            <person name="Cuomo C.A."/>
            <person name="van Kan J.A."/>
            <person name="Viaud M."/>
            <person name="Benito E.P."/>
            <person name="Couloux A."/>
            <person name="Coutinho P.M."/>
            <person name="de Vries R.P."/>
            <person name="Dyer P.S."/>
            <person name="Fillinger S."/>
            <person name="Fournier E."/>
            <person name="Gout L."/>
            <person name="Hahn M."/>
            <person name="Kohn L."/>
            <person name="Lapalu N."/>
            <person name="Plummer K.M."/>
            <person name="Pradier J.M."/>
            <person name="Quevillon E."/>
            <person name="Sharon A."/>
            <person name="Simon A."/>
            <person name="ten Have A."/>
            <person name="Tudzynski B."/>
            <person name="Tudzynski P."/>
            <person name="Wincker P."/>
            <person name="Andrew M."/>
            <person name="Anthouard V."/>
            <person name="Beever R.E."/>
            <person name="Beffa R."/>
            <person name="Benoit I."/>
            <person name="Bouzid O."/>
            <person name="Brault B."/>
            <person name="Chen Z."/>
            <person name="Choquer M."/>
            <person name="Collemare J."/>
            <person name="Cotton P."/>
            <person name="Danchin E.G."/>
            <person name="Da Silva C."/>
            <person name="Gautier A."/>
            <person name="Giraud C."/>
            <person name="Giraud T."/>
            <person name="Gonzalez C."/>
            <person name="Grossetete S."/>
            <person name="Guldener U."/>
            <person name="Henrissat B."/>
            <person name="Howlett B.J."/>
            <person name="Kodira C."/>
            <person name="Kretschmer M."/>
            <person name="Lappartient A."/>
            <person name="Leroch M."/>
            <person name="Levis C."/>
            <person name="Mauceli E."/>
            <person name="Neuveglise C."/>
            <person name="Oeser B."/>
            <person name="Pearson M."/>
            <person name="Poulain J."/>
            <person name="Poussereau N."/>
            <person name="Quesneville H."/>
            <person name="Rascle C."/>
            <person name="Schumacher J."/>
            <person name="Segurens B."/>
            <person name="Sexton A."/>
            <person name="Silva E."/>
            <person name="Sirven C."/>
            <person name="Soanes D.M."/>
            <person name="Talbot N.J."/>
            <person name="Templeton M."/>
            <person name="Yandava C."/>
            <person name="Yarden O."/>
            <person name="Zeng Q."/>
            <person name="Rollins J.A."/>
            <person name="Lebrun M.H."/>
            <person name="Dickman M."/>
        </authorList>
    </citation>
    <scope>NUCLEOTIDE SEQUENCE [LARGE SCALE GENOMIC DNA]</scope>
    <source>
        <strain evidence="2">T4</strain>
    </source>
</reference>
<dbReference type="InParanoid" id="G2XW11"/>
<dbReference type="AlphaFoldDB" id="G2XW11"/>
<sequence>MTGKHRTEHIEHLQIAINIGTLIGECEIRFRAGKIPGEARGTGDEMKRSDQVLLYLGEAHFRAARSNLV</sequence>
<organism evidence="1 2">
    <name type="scientific">Botryotinia fuckeliana (strain T4)</name>
    <name type="common">Noble rot fungus</name>
    <name type="synonym">Botrytis cinerea</name>
    <dbReference type="NCBI Taxonomy" id="999810"/>
    <lineage>
        <taxon>Eukaryota</taxon>
        <taxon>Fungi</taxon>
        <taxon>Dikarya</taxon>
        <taxon>Ascomycota</taxon>
        <taxon>Pezizomycotina</taxon>
        <taxon>Leotiomycetes</taxon>
        <taxon>Helotiales</taxon>
        <taxon>Sclerotiniaceae</taxon>
        <taxon>Botrytis</taxon>
    </lineage>
</organism>
<evidence type="ECO:0000313" key="1">
    <source>
        <dbReference type="EMBL" id="CCD44681.1"/>
    </source>
</evidence>
<dbReference type="Proteomes" id="UP000008177">
    <property type="component" value="Unplaced contigs"/>
</dbReference>
<accession>G2XW11</accession>
<name>G2XW11_BOTF4</name>
<evidence type="ECO:0000313" key="2">
    <source>
        <dbReference type="Proteomes" id="UP000008177"/>
    </source>
</evidence>